<proteinExistence type="predicted"/>
<evidence type="ECO:0000313" key="1">
    <source>
        <dbReference type="EMBL" id="GMF26056.1"/>
    </source>
</evidence>
<accession>A0A9W6U061</accession>
<sequence length="291" mass="31242">MKCTSKLLAVGNAVGENDVRDGLAVQLATAAGLRMISEYEWVLDGNTPVQEPADGTLAMFDAINQEPRGLTKAESEAISFALPHAVDTLIKAGRRIQGGGSTSIAVVALTLGEASSGARLKDIRLDTRAQYCVAGPERAKFDQFDQRLDVIPPVDYVEGVTGDTAKAKRVGGSSLRRIKLDFLTREMNWYGDGVKKIVPINYHQLTKEDKPSAKVRLVCKVKVRTQTHNRMVVAVAALEGSVGLYEPKSVGGVHILLVPTVTTVRGSKIVVPVLTLVGKTTKLPSREVLGT</sequence>
<protein>
    <submittedName>
        <fullName evidence="1">Unnamed protein product</fullName>
    </submittedName>
</protein>
<dbReference type="EMBL" id="BSXT01000375">
    <property type="protein sequence ID" value="GMF26056.1"/>
    <property type="molecule type" value="Genomic_DNA"/>
</dbReference>
<dbReference type="AlphaFoldDB" id="A0A9W6U061"/>
<evidence type="ECO:0000313" key="2">
    <source>
        <dbReference type="Proteomes" id="UP001165121"/>
    </source>
</evidence>
<comment type="caution">
    <text evidence="1">The sequence shown here is derived from an EMBL/GenBank/DDBJ whole genome shotgun (WGS) entry which is preliminary data.</text>
</comment>
<organism evidence="1 2">
    <name type="scientific">Phytophthora fragariaefolia</name>
    <dbReference type="NCBI Taxonomy" id="1490495"/>
    <lineage>
        <taxon>Eukaryota</taxon>
        <taxon>Sar</taxon>
        <taxon>Stramenopiles</taxon>
        <taxon>Oomycota</taxon>
        <taxon>Peronosporomycetes</taxon>
        <taxon>Peronosporales</taxon>
        <taxon>Peronosporaceae</taxon>
        <taxon>Phytophthora</taxon>
    </lineage>
</organism>
<reference evidence="1" key="1">
    <citation type="submission" date="2023-04" db="EMBL/GenBank/DDBJ databases">
        <title>Phytophthora fragariaefolia NBRC 109709.</title>
        <authorList>
            <person name="Ichikawa N."/>
            <person name="Sato H."/>
            <person name="Tonouchi N."/>
        </authorList>
    </citation>
    <scope>NUCLEOTIDE SEQUENCE</scope>
    <source>
        <strain evidence="1">NBRC 109709</strain>
    </source>
</reference>
<name>A0A9W6U061_9STRA</name>
<gene>
    <name evidence="1" type="ORF">Pfra01_000481900</name>
</gene>
<dbReference type="Proteomes" id="UP001165121">
    <property type="component" value="Unassembled WGS sequence"/>
</dbReference>
<keyword evidence="2" id="KW-1185">Reference proteome</keyword>